<feature type="transmembrane region" description="Helical" evidence="6">
    <location>
        <begin position="7"/>
        <end position="24"/>
    </location>
</feature>
<keyword evidence="3 6" id="KW-0812">Transmembrane</keyword>
<dbReference type="RefSeq" id="WP_407050422.1">
    <property type="nucleotide sequence ID" value="NZ_CP158568.1"/>
</dbReference>
<feature type="transmembrane region" description="Helical" evidence="6">
    <location>
        <begin position="214"/>
        <end position="231"/>
    </location>
</feature>
<organism evidence="8">
    <name type="scientific">Methyloraptor flagellatus</name>
    <dbReference type="NCBI Taxonomy" id="3162530"/>
    <lineage>
        <taxon>Bacteria</taxon>
        <taxon>Pseudomonadati</taxon>
        <taxon>Pseudomonadota</taxon>
        <taxon>Alphaproteobacteria</taxon>
        <taxon>Hyphomicrobiales</taxon>
        <taxon>Ancalomicrobiaceae</taxon>
        <taxon>Methyloraptor</taxon>
    </lineage>
</organism>
<dbReference type="GO" id="GO:0016020">
    <property type="term" value="C:membrane"/>
    <property type="evidence" value="ECO:0007669"/>
    <property type="project" value="UniProtKB-SubCell"/>
</dbReference>
<name>A0AAU7XB54_9HYPH</name>
<feature type="transmembrane region" description="Helical" evidence="6">
    <location>
        <begin position="186"/>
        <end position="208"/>
    </location>
</feature>
<evidence type="ECO:0000256" key="3">
    <source>
        <dbReference type="ARBA" id="ARBA00022692"/>
    </source>
</evidence>
<feature type="domain" description="EamA" evidence="7">
    <location>
        <begin position="155"/>
        <end position="284"/>
    </location>
</feature>
<evidence type="ECO:0000256" key="2">
    <source>
        <dbReference type="ARBA" id="ARBA00009853"/>
    </source>
</evidence>
<dbReference type="InterPro" id="IPR037185">
    <property type="entry name" value="EmrE-like"/>
</dbReference>
<dbReference type="Gene3D" id="1.10.3730.20">
    <property type="match status" value="1"/>
</dbReference>
<dbReference type="PANTHER" id="PTHR22911">
    <property type="entry name" value="ACYL-MALONYL CONDENSING ENZYME-RELATED"/>
    <property type="match status" value="1"/>
</dbReference>
<evidence type="ECO:0000256" key="4">
    <source>
        <dbReference type="ARBA" id="ARBA00022989"/>
    </source>
</evidence>
<dbReference type="KEGG" id="mflg:ABS361_03330"/>
<dbReference type="AlphaFoldDB" id="A0AAU7XB54"/>
<feature type="transmembrane region" description="Helical" evidence="6">
    <location>
        <begin position="98"/>
        <end position="116"/>
    </location>
</feature>
<feature type="transmembrane region" description="Helical" evidence="6">
    <location>
        <begin position="123"/>
        <end position="142"/>
    </location>
</feature>
<feature type="transmembrane region" description="Helical" evidence="6">
    <location>
        <begin position="154"/>
        <end position="174"/>
    </location>
</feature>
<evidence type="ECO:0000256" key="5">
    <source>
        <dbReference type="ARBA" id="ARBA00023136"/>
    </source>
</evidence>
<proteinExistence type="inferred from homology"/>
<comment type="similarity">
    <text evidence="2">Belongs to the drug/metabolite transporter (DMT) superfamily. 10 TMS drug/metabolite exporter (DME) (TC 2.A.7.3) family.</text>
</comment>
<keyword evidence="4 6" id="KW-1133">Transmembrane helix</keyword>
<reference evidence="8" key="1">
    <citation type="submission" date="2024-06" db="EMBL/GenBank/DDBJ databases">
        <title>Methylostella associata gen. nov., sp. nov., a novel Ancalomicrobiaceae-affiliated facultatively methylotrophic bacteria that feed on methanotrophs of the genus Methylococcus.</title>
        <authorList>
            <person name="Saltykova V."/>
            <person name="Danilova O.V."/>
            <person name="Oshkin I.Y."/>
            <person name="Belova S.E."/>
            <person name="Pimenov N.V."/>
            <person name="Dedysh S.N."/>
        </authorList>
    </citation>
    <scope>NUCLEOTIDE SEQUENCE</scope>
    <source>
        <strain evidence="8">S20</strain>
    </source>
</reference>
<feature type="domain" description="EamA" evidence="7">
    <location>
        <begin position="5"/>
        <end position="138"/>
    </location>
</feature>
<evidence type="ECO:0000256" key="6">
    <source>
        <dbReference type="SAM" id="Phobius"/>
    </source>
</evidence>
<accession>A0AAU7XB54</accession>
<evidence type="ECO:0000313" key="8">
    <source>
        <dbReference type="EMBL" id="XBY45329.1"/>
    </source>
</evidence>
<evidence type="ECO:0000259" key="7">
    <source>
        <dbReference type="Pfam" id="PF00892"/>
    </source>
</evidence>
<feature type="transmembrane region" description="Helical" evidence="6">
    <location>
        <begin position="268"/>
        <end position="286"/>
    </location>
</feature>
<evidence type="ECO:0000256" key="1">
    <source>
        <dbReference type="ARBA" id="ARBA00004141"/>
    </source>
</evidence>
<sequence length="311" mass="33310">MKPLLGASLKLVSTFCFAIMLVSIKTIGDRVPAGEVVFFRSAIALVPVLLHLMMQGDFPRGLKTDRPFGHIIRSAVGVTSMVLWFAAVQRLPLADGMAITYAAPLMTVAFAAILLGETVRIHRWAAVAVGFVGVLVILWPHLGDLDRFRESQQALGALFALCSSVFTAFAMIQVRSLTVTERTGAIVVYFCIGCVLFSFLSLPFGWVVPSARDFWLLVLTGVSGGIGQLLLTQSYRLADASTIAPLEYTSIVWGGILGFWIFGELPTGAAVIGSAIVVASGVYIVYRERVLQLRTRPAAEAATATVGGAAE</sequence>
<dbReference type="SUPFAM" id="SSF103481">
    <property type="entry name" value="Multidrug resistance efflux transporter EmrE"/>
    <property type="match status" value="2"/>
</dbReference>
<comment type="subcellular location">
    <subcellularLocation>
        <location evidence="1">Membrane</location>
        <topology evidence="1">Multi-pass membrane protein</topology>
    </subcellularLocation>
</comment>
<protein>
    <submittedName>
        <fullName evidence="8">DMT family transporter</fullName>
    </submittedName>
</protein>
<dbReference type="PANTHER" id="PTHR22911:SF6">
    <property type="entry name" value="SOLUTE CARRIER FAMILY 35 MEMBER G1"/>
    <property type="match status" value="1"/>
</dbReference>
<dbReference type="EMBL" id="CP158568">
    <property type="protein sequence ID" value="XBY45329.1"/>
    <property type="molecule type" value="Genomic_DNA"/>
</dbReference>
<dbReference type="Pfam" id="PF00892">
    <property type="entry name" value="EamA"/>
    <property type="match status" value="2"/>
</dbReference>
<feature type="transmembrane region" description="Helical" evidence="6">
    <location>
        <begin position="243"/>
        <end position="262"/>
    </location>
</feature>
<gene>
    <name evidence="8" type="ORF">ABS361_03330</name>
</gene>
<keyword evidence="5 6" id="KW-0472">Membrane</keyword>
<dbReference type="InterPro" id="IPR000620">
    <property type="entry name" value="EamA_dom"/>
</dbReference>
<feature type="transmembrane region" description="Helical" evidence="6">
    <location>
        <begin position="36"/>
        <end position="54"/>
    </location>
</feature>